<feature type="domain" description="M23ase beta-sheet core" evidence="1">
    <location>
        <begin position="140"/>
        <end position="175"/>
    </location>
</feature>
<dbReference type="SUPFAM" id="SSF51261">
    <property type="entry name" value="Duplicated hybrid motif"/>
    <property type="match status" value="2"/>
</dbReference>
<evidence type="ECO:0000259" key="1">
    <source>
        <dbReference type="Pfam" id="PF01551"/>
    </source>
</evidence>
<protein>
    <submittedName>
        <fullName evidence="2">M23 family metallopeptidase</fullName>
    </submittedName>
</protein>
<sequence length="570" mass="63767">MIRKLIGFCCVFPQLLHAQYLPGKNYPQGYFRDPLNIPIVLAGNFGELRPNHFHSGMDIKTQQRENLPVHAAADGYVSRISVSHTGFGNAIYITHPNGYTTVYAHLNRYFPELEQYVKQREYEQEGWAIDITIPADRFPVKKGQFIAWSGNTGGSAGPHLHFEIRNSQTEKPLNPLLFGFDVPDTRAPEVSRIAIYDMDKSIYEQQPLMVPVKKAGGEYVTTQPIIKIRAAKAGVAVQAIDRQSNSDNPNGIFEAVLIDNDIPNIDFQLDDIGYEETRYLNAHIDYKVKKGGGPFLQLMFSLPGNMLNIYHNLKGDGALDLTDGTAHAIKLLVKDAYGNSSTVRFQLQQEGQPAPAPACANTMYPQSHNIFENNQVEFFLKDSALYDQICFTYQELPNNSSKAYSNNYRLHTPLVPIQEDFELRIKPSRPIPEHLQSKMVIVREGMGESVSGAVLDQGWNKNGWYTGSFRDFGVFHLEADTIAPRVTVLGAVKNGASLSKAVKLSFSMSDNSGIKSYRAELDGKWLMLSRKGMVLTYTFDEHCPPGAHSLKLMVTDVAGNIGTHTLNFRR</sequence>
<dbReference type="PANTHER" id="PTHR21666:SF285">
    <property type="entry name" value="M23 FAMILY METALLOPEPTIDASE"/>
    <property type="match status" value="1"/>
</dbReference>
<dbReference type="Pfam" id="PF01551">
    <property type="entry name" value="Peptidase_M23"/>
    <property type="match status" value="2"/>
</dbReference>
<feature type="domain" description="M23ase beta-sheet core" evidence="1">
    <location>
        <begin position="53"/>
        <end position="120"/>
    </location>
</feature>
<accession>A0A5B2W3Y1</accession>
<dbReference type="CDD" id="cd12797">
    <property type="entry name" value="M23_peptidase"/>
    <property type="match status" value="1"/>
</dbReference>
<dbReference type="InterPro" id="IPR016047">
    <property type="entry name" value="M23ase_b-sheet_dom"/>
</dbReference>
<evidence type="ECO:0000313" key="2">
    <source>
        <dbReference type="EMBL" id="KAA2245568.1"/>
    </source>
</evidence>
<organism evidence="2 3">
    <name type="scientific">Chitinophaga agrisoli</name>
    <dbReference type="NCBI Taxonomy" id="2607653"/>
    <lineage>
        <taxon>Bacteria</taxon>
        <taxon>Pseudomonadati</taxon>
        <taxon>Bacteroidota</taxon>
        <taxon>Chitinophagia</taxon>
        <taxon>Chitinophagales</taxon>
        <taxon>Chitinophagaceae</taxon>
        <taxon>Chitinophaga</taxon>
    </lineage>
</organism>
<dbReference type="PANTHER" id="PTHR21666">
    <property type="entry name" value="PEPTIDASE-RELATED"/>
    <property type="match status" value="1"/>
</dbReference>
<dbReference type="GO" id="GO:0004222">
    <property type="term" value="F:metalloendopeptidase activity"/>
    <property type="evidence" value="ECO:0007669"/>
    <property type="project" value="TreeGrafter"/>
</dbReference>
<dbReference type="Gene3D" id="2.70.70.10">
    <property type="entry name" value="Glucose Permease (Domain IIA)"/>
    <property type="match status" value="1"/>
</dbReference>
<evidence type="ECO:0000313" key="3">
    <source>
        <dbReference type="Proteomes" id="UP000324611"/>
    </source>
</evidence>
<proteinExistence type="predicted"/>
<dbReference type="InterPro" id="IPR011055">
    <property type="entry name" value="Dup_hybrid_motif"/>
</dbReference>
<dbReference type="InterPro" id="IPR050570">
    <property type="entry name" value="Cell_wall_metabolism_enzyme"/>
</dbReference>
<dbReference type="AlphaFoldDB" id="A0A5B2W3Y1"/>
<dbReference type="Gene3D" id="2.60.40.10">
    <property type="entry name" value="Immunoglobulins"/>
    <property type="match status" value="1"/>
</dbReference>
<keyword evidence="3" id="KW-1185">Reference proteome</keyword>
<gene>
    <name evidence="2" type="ORF">F0L74_06325</name>
</gene>
<dbReference type="Proteomes" id="UP000324611">
    <property type="component" value="Unassembled WGS sequence"/>
</dbReference>
<dbReference type="InterPro" id="IPR013783">
    <property type="entry name" value="Ig-like_fold"/>
</dbReference>
<dbReference type="EMBL" id="VUOC01000001">
    <property type="protein sequence ID" value="KAA2245568.1"/>
    <property type="molecule type" value="Genomic_DNA"/>
</dbReference>
<reference evidence="2 3" key="2">
    <citation type="submission" date="2019-09" db="EMBL/GenBank/DDBJ databases">
        <authorList>
            <person name="Jin C."/>
        </authorList>
    </citation>
    <scope>NUCLEOTIDE SEQUENCE [LARGE SCALE GENOMIC DNA]</scope>
    <source>
        <strain evidence="2 3">BN140078</strain>
    </source>
</reference>
<reference evidence="2 3" key="1">
    <citation type="submission" date="2019-09" db="EMBL/GenBank/DDBJ databases">
        <title>Chitinophaga ginsengihumi sp. nov., isolated from soil of ginseng rhizosphere.</title>
        <authorList>
            <person name="Lee J."/>
        </authorList>
    </citation>
    <scope>NUCLEOTIDE SEQUENCE [LARGE SCALE GENOMIC DNA]</scope>
    <source>
        <strain evidence="2 3">BN140078</strain>
    </source>
</reference>
<comment type="caution">
    <text evidence="2">The sequence shown here is derived from an EMBL/GenBank/DDBJ whole genome shotgun (WGS) entry which is preliminary data.</text>
</comment>
<name>A0A5B2W3Y1_9BACT</name>
<dbReference type="RefSeq" id="WP_149836958.1">
    <property type="nucleotide sequence ID" value="NZ_VUOC01000001.1"/>
</dbReference>